<dbReference type="Pfam" id="PF08584">
    <property type="entry name" value="Ribonuc_P_40"/>
    <property type="match status" value="1"/>
</dbReference>
<name>A0A9W4U3U4_9PLEO</name>
<dbReference type="PANTHER" id="PTHR15396">
    <property type="entry name" value="RIBONUCLEASE P PROTEIN SUBUNIT P40"/>
    <property type="match status" value="1"/>
</dbReference>
<reference evidence="1" key="1">
    <citation type="submission" date="2023-01" db="EMBL/GenBank/DDBJ databases">
        <authorList>
            <person name="Van Ghelder C."/>
            <person name="Rancurel C."/>
        </authorList>
    </citation>
    <scope>NUCLEOTIDE SEQUENCE</scope>
    <source>
        <strain evidence="1">CNCM I-4278</strain>
    </source>
</reference>
<organism evidence="1 2">
    <name type="scientific">Periconia digitata</name>
    <dbReference type="NCBI Taxonomy" id="1303443"/>
    <lineage>
        <taxon>Eukaryota</taxon>
        <taxon>Fungi</taxon>
        <taxon>Dikarya</taxon>
        <taxon>Ascomycota</taxon>
        <taxon>Pezizomycotina</taxon>
        <taxon>Dothideomycetes</taxon>
        <taxon>Pleosporomycetidae</taxon>
        <taxon>Pleosporales</taxon>
        <taxon>Massarineae</taxon>
        <taxon>Periconiaceae</taxon>
        <taxon>Periconia</taxon>
    </lineage>
</organism>
<comment type="caution">
    <text evidence="1">The sequence shown here is derived from an EMBL/GenBank/DDBJ whole genome shotgun (WGS) entry which is preliminary data.</text>
</comment>
<dbReference type="AlphaFoldDB" id="A0A9W4U3U4"/>
<dbReference type="GO" id="GO:0004526">
    <property type="term" value="F:ribonuclease P activity"/>
    <property type="evidence" value="ECO:0007669"/>
    <property type="project" value="TreeGrafter"/>
</dbReference>
<evidence type="ECO:0000313" key="2">
    <source>
        <dbReference type="Proteomes" id="UP001152607"/>
    </source>
</evidence>
<protein>
    <submittedName>
        <fullName evidence="1">Uncharacterized protein</fullName>
    </submittedName>
</protein>
<gene>
    <name evidence="1" type="ORF">PDIGIT_LOCUS879</name>
</gene>
<sequence>MRLEELLEGEFFTEYIKKGIPSPEPAYIPSGTVKHSGLFSVGNIMMLSEGRPLVDNVFSLYEGMLRLELDRPTYEKVGLQGKPIEDGGRKHQSNRWVIECNLRLPNMMPGKKGFSRLQWAFKNVLNRSITWLFYNFNPTAIESLRAGQEPISQHQPCIKSIEPVISDLPNTLLPDISVADLSQLYDHEGTLDLYEYIQMLCLTSPRVSAQDSIDPHLSRYEVPSLGATKPKSRNMVRVRWQGFISPQFAREVFLMVRKEGLRIDKDGQDTEQSTSRNAEGSWIAMSASAFGGVKAWTVMQWAGSETLTWESDLV</sequence>
<dbReference type="EMBL" id="CAOQHR010000001">
    <property type="protein sequence ID" value="CAI6248701.1"/>
    <property type="molecule type" value="Genomic_DNA"/>
</dbReference>
<dbReference type="PANTHER" id="PTHR15396:SF1">
    <property type="entry name" value="RIBONUCLEASE P PROTEIN SUBUNIT P40"/>
    <property type="match status" value="1"/>
</dbReference>
<dbReference type="OrthoDB" id="63112at2759"/>
<dbReference type="GO" id="GO:0030681">
    <property type="term" value="C:multimeric ribonuclease P complex"/>
    <property type="evidence" value="ECO:0007669"/>
    <property type="project" value="TreeGrafter"/>
</dbReference>
<dbReference type="GO" id="GO:0000172">
    <property type="term" value="C:ribonuclease MRP complex"/>
    <property type="evidence" value="ECO:0007669"/>
    <property type="project" value="TreeGrafter"/>
</dbReference>
<dbReference type="InterPro" id="IPR013893">
    <property type="entry name" value="RNase_P_Rpp40"/>
</dbReference>
<proteinExistence type="predicted"/>
<keyword evidence="2" id="KW-1185">Reference proteome</keyword>
<dbReference type="GO" id="GO:0001682">
    <property type="term" value="P:tRNA 5'-leader removal"/>
    <property type="evidence" value="ECO:0007669"/>
    <property type="project" value="InterPro"/>
</dbReference>
<dbReference type="GO" id="GO:0000171">
    <property type="term" value="F:ribonuclease MRP activity"/>
    <property type="evidence" value="ECO:0007669"/>
    <property type="project" value="TreeGrafter"/>
</dbReference>
<dbReference type="GO" id="GO:0000447">
    <property type="term" value="P:endonucleolytic cleavage in ITS1 to separate SSU-rRNA from 5.8S rRNA and LSU-rRNA from tricistronic rRNA transcript (SSU-rRNA, 5.8S rRNA, LSU-rRNA)"/>
    <property type="evidence" value="ECO:0007669"/>
    <property type="project" value="TreeGrafter"/>
</dbReference>
<evidence type="ECO:0000313" key="1">
    <source>
        <dbReference type="EMBL" id="CAI6248701.1"/>
    </source>
</evidence>
<accession>A0A9W4U3U4</accession>
<dbReference type="Proteomes" id="UP001152607">
    <property type="component" value="Unassembled WGS sequence"/>
</dbReference>